<dbReference type="EMBL" id="JBAMIC010000018">
    <property type="protein sequence ID" value="KAK7094445.1"/>
    <property type="molecule type" value="Genomic_DNA"/>
</dbReference>
<organism evidence="3 4">
    <name type="scientific">Littorina saxatilis</name>
    <dbReference type="NCBI Taxonomy" id="31220"/>
    <lineage>
        <taxon>Eukaryota</taxon>
        <taxon>Metazoa</taxon>
        <taxon>Spiralia</taxon>
        <taxon>Lophotrochozoa</taxon>
        <taxon>Mollusca</taxon>
        <taxon>Gastropoda</taxon>
        <taxon>Caenogastropoda</taxon>
        <taxon>Littorinimorpha</taxon>
        <taxon>Littorinoidea</taxon>
        <taxon>Littorinidae</taxon>
        <taxon>Littorina</taxon>
    </lineage>
</organism>
<proteinExistence type="predicted"/>
<sequence length="887" mass="99755">MADMRMKSRGGRFRPAKRRYVPVVDRSTSRVGRPKTRKINLDSSPGSSLCESSWVRSSAGDSTQQGLQGQGEGDGDWAKSEAGEGTAHSARKTADEDRWSSLRPKLLLARLAALCPTQKCSHCQGTQEEIIRCLDCGPAVFLCDACSAELHGTLMFHRPYIWKENRMYCPAVTKPHLRQATRHICSDVKTENIVVFDKHGVSHDVMLDTCCHEDITITMLHHGLWPATPCSPKTAFSLELLELCVCFQLYGCLSIQAFAKSLQEVDNLMGVQLAAATKPGLYRNLLGAINEYRYHRSQINREKKLSNFEVTSCDICAKDKSRCIFSLDGNFALVHKQRGELAQKSRHTTAFFIPDDNVQEFTQKWLADKRRVDTDCSQFQAGNTIRSKNKTDKLDVTGVFGSICQHEFPGPMLNMTQGESMAYPAMLLSMFEGKSHKQQLVMYDIGCQLHKHLRLRMSDLVHQFRFSVPAFHRFAHTMTCQLTYGQRCTVGAALNDGEGMERLWSYLRKFAPATKQMALSSLEDLLTDALFAYSQKSFLGLGQKLCRQVATADSLKKKSQAECVVLEEELKRNLPGASGDWLATWQRAASSQNMHQGTEKPTAREELAFTIMQLAEKKALSQKDNPPRAEGKLSEDIQKLEVQAEKLKKRCQLQELPDIANPTTLREGAAAKVKLHRAALSAALNLAKERQFLDHLMKKYADGQAVAARIGLRVKTNSQLLAKVEATLASYGIKVDSKELKNIDSPVYSQVHTTDLIPSQKKAALAKADYDRACEAETETRKDMTLFLQSLAEKQKALNKLIEHIPETPEETGERHLLCTRQVLFEKVHEVCATDFARHIDIDETLAYVPSRLMRMVEDNLHEPCFDLHIELEDLELEIPDSEDELE</sequence>
<dbReference type="Pfam" id="PF18803">
    <property type="entry name" value="CxC2"/>
    <property type="match status" value="1"/>
</dbReference>
<evidence type="ECO:0000259" key="2">
    <source>
        <dbReference type="Pfam" id="PF18803"/>
    </source>
</evidence>
<reference evidence="3 4" key="1">
    <citation type="submission" date="2024-02" db="EMBL/GenBank/DDBJ databases">
        <title>Chromosome-scale genome assembly of the rough periwinkle Littorina saxatilis.</title>
        <authorList>
            <person name="De Jode A."/>
            <person name="Faria R."/>
            <person name="Formenti G."/>
            <person name="Sims Y."/>
            <person name="Smith T.P."/>
            <person name="Tracey A."/>
            <person name="Wood J.M.D."/>
            <person name="Zagrodzka Z.B."/>
            <person name="Johannesson K."/>
            <person name="Butlin R.K."/>
            <person name="Leder E.H."/>
        </authorList>
    </citation>
    <scope>NUCLEOTIDE SEQUENCE [LARGE SCALE GENOMIC DNA]</scope>
    <source>
        <strain evidence="3">Snail1</strain>
        <tissue evidence="3">Muscle</tissue>
    </source>
</reference>
<dbReference type="Proteomes" id="UP001374579">
    <property type="component" value="Unassembled WGS sequence"/>
</dbReference>
<evidence type="ECO:0000313" key="4">
    <source>
        <dbReference type="Proteomes" id="UP001374579"/>
    </source>
</evidence>
<dbReference type="InterPro" id="IPR041457">
    <property type="entry name" value="CxC2_KDZ-assoc"/>
</dbReference>
<dbReference type="InterPro" id="IPR040521">
    <property type="entry name" value="KDZ"/>
</dbReference>
<comment type="caution">
    <text evidence="3">The sequence shown here is derived from an EMBL/GenBank/DDBJ whole genome shotgun (WGS) entry which is preliminary data.</text>
</comment>
<gene>
    <name evidence="3" type="ORF">V1264_006006</name>
</gene>
<feature type="compositionally biased region" description="Basic residues" evidence="1">
    <location>
        <begin position="7"/>
        <end position="20"/>
    </location>
</feature>
<keyword evidence="4" id="KW-1185">Reference proteome</keyword>
<feature type="compositionally biased region" description="Polar residues" evidence="1">
    <location>
        <begin position="41"/>
        <end position="63"/>
    </location>
</feature>
<evidence type="ECO:0000313" key="3">
    <source>
        <dbReference type="EMBL" id="KAK7094445.1"/>
    </source>
</evidence>
<name>A0AAN9G593_9CAEN</name>
<feature type="region of interest" description="Disordered" evidence="1">
    <location>
        <begin position="1"/>
        <end position="97"/>
    </location>
</feature>
<accession>A0AAN9G593</accession>
<dbReference type="Pfam" id="PF18758">
    <property type="entry name" value="KDZ"/>
    <property type="match status" value="1"/>
</dbReference>
<dbReference type="PANTHER" id="PTHR33096:SF1">
    <property type="entry name" value="CXC1-LIKE CYSTEINE CLUSTER ASSOCIATED WITH KDZ TRANSPOSASES DOMAIN-CONTAINING PROTEIN"/>
    <property type="match status" value="1"/>
</dbReference>
<dbReference type="AlphaFoldDB" id="A0AAN9G593"/>
<dbReference type="PANTHER" id="PTHR33096">
    <property type="entry name" value="CXC2 DOMAIN-CONTAINING PROTEIN"/>
    <property type="match status" value="1"/>
</dbReference>
<protein>
    <recommendedName>
        <fullName evidence="2">CxC2-like cysteine cluster KDZ transposase-associated domain-containing protein</fullName>
    </recommendedName>
</protein>
<evidence type="ECO:0000256" key="1">
    <source>
        <dbReference type="SAM" id="MobiDB-lite"/>
    </source>
</evidence>
<feature type="domain" description="CxC2-like cysteine cluster KDZ transposase-associated" evidence="2">
    <location>
        <begin position="184"/>
        <end position="266"/>
    </location>
</feature>